<dbReference type="InterPro" id="IPR006016">
    <property type="entry name" value="UspA"/>
</dbReference>
<evidence type="ECO:0000259" key="4">
    <source>
        <dbReference type="Pfam" id="PF00582"/>
    </source>
</evidence>
<dbReference type="Gene3D" id="3.40.50.620">
    <property type="entry name" value="HUPs"/>
    <property type="match status" value="1"/>
</dbReference>
<dbReference type="PRINTS" id="PR01438">
    <property type="entry name" value="UNVRSLSTRESS"/>
</dbReference>
<dbReference type="Proteomes" id="UP000190896">
    <property type="component" value="Unassembled WGS sequence"/>
</dbReference>
<dbReference type="InterPro" id="IPR006015">
    <property type="entry name" value="Universal_stress_UspA"/>
</dbReference>
<accession>A0A1T2KSS9</accession>
<reference evidence="5 6" key="1">
    <citation type="submission" date="2016-11" db="EMBL/GenBank/DDBJ databases">
        <title>Mixed transmission modes and dynamic genome evolution in an obligate animal-bacterial symbiosis.</title>
        <authorList>
            <person name="Russell S.L."/>
            <person name="Corbett-Detig R.B."/>
            <person name="Cavanaugh C.M."/>
        </authorList>
    </citation>
    <scope>NUCLEOTIDE SEQUENCE [LARGE SCALE GENOMIC DNA]</scope>
    <source>
        <strain evidence="5">Se-Cadez</strain>
    </source>
</reference>
<protein>
    <recommendedName>
        <fullName evidence="4">UspA domain-containing protein</fullName>
    </recommendedName>
</protein>
<dbReference type="PANTHER" id="PTHR46268:SF27">
    <property type="entry name" value="UNIVERSAL STRESS PROTEIN RV2623"/>
    <property type="match status" value="1"/>
</dbReference>
<organism evidence="5 6">
    <name type="scientific">Solemya velesiana gill symbiont</name>
    <dbReference type="NCBI Taxonomy" id="1918948"/>
    <lineage>
        <taxon>Bacteria</taxon>
        <taxon>Pseudomonadati</taxon>
        <taxon>Pseudomonadota</taxon>
        <taxon>Gammaproteobacteria</taxon>
        <taxon>sulfur-oxidizing symbionts</taxon>
    </lineage>
</organism>
<name>A0A1T2KSS9_9GAMM</name>
<dbReference type="CDD" id="cd00293">
    <property type="entry name" value="USP-like"/>
    <property type="match status" value="1"/>
</dbReference>
<dbReference type="InterPro" id="IPR014729">
    <property type="entry name" value="Rossmann-like_a/b/a_fold"/>
</dbReference>
<dbReference type="EMBL" id="MPRJ01000066">
    <property type="protein sequence ID" value="OOZ35924.1"/>
    <property type="molecule type" value="Genomic_DNA"/>
</dbReference>
<dbReference type="PANTHER" id="PTHR46268">
    <property type="entry name" value="STRESS RESPONSE PROTEIN NHAX"/>
    <property type="match status" value="1"/>
</dbReference>
<gene>
    <name evidence="5" type="ORF">BOW51_09705</name>
</gene>
<dbReference type="AlphaFoldDB" id="A0A1T2KSS9"/>
<keyword evidence="6" id="KW-1185">Reference proteome</keyword>
<evidence type="ECO:0000256" key="2">
    <source>
        <dbReference type="ARBA" id="ARBA00022741"/>
    </source>
</evidence>
<sequence length="177" mass="20042">MQTENKLPTIEYKKILYVTDLSESGRHAFPHAASIARRCGSQLTVFHVVPTRDLETLMGYVSEDLWEDLTNRSLEEARQILLTRKRDNVEVGADVQKFCEDSLKGETDHPLLSYDIKVEMGEPLEKILEEAHNGGYDLLVISKHGDRASVKDAVIGDTARWVVRRCHIPVMVVPLSE</sequence>
<dbReference type="RefSeq" id="WP_078487813.1">
    <property type="nucleotide sequence ID" value="NZ_MPRJ01000066.1"/>
</dbReference>
<comment type="caution">
    <text evidence="5">The sequence shown here is derived from an EMBL/GenBank/DDBJ whole genome shotgun (WGS) entry which is preliminary data.</text>
</comment>
<keyword evidence="3" id="KW-0067">ATP-binding</keyword>
<comment type="similarity">
    <text evidence="1">Belongs to the universal stress protein A family.</text>
</comment>
<dbReference type="OrthoDB" id="5877096at2"/>
<proteinExistence type="inferred from homology"/>
<dbReference type="Pfam" id="PF00582">
    <property type="entry name" value="Usp"/>
    <property type="match status" value="1"/>
</dbReference>
<evidence type="ECO:0000256" key="1">
    <source>
        <dbReference type="ARBA" id="ARBA00008791"/>
    </source>
</evidence>
<feature type="domain" description="UspA" evidence="4">
    <location>
        <begin position="11"/>
        <end position="174"/>
    </location>
</feature>
<evidence type="ECO:0000313" key="6">
    <source>
        <dbReference type="Proteomes" id="UP000190896"/>
    </source>
</evidence>
<evidence type="ECO:0000313" key="5">
    <source>
        <dbReference type="EMBL" id="OOZ35924.1"/>
    </source>
</evidence>
<evidence type="ECO:0000256" key="3">
    <source>
        <dbReference type="ARBA" id="ARBA00022840"/>
    </source>
</evidence>
<dbReference type="SUPFAM" id="SSF52402">
    <property type="entry name" value="Adenine nucleotide alpha hydrolases-like"/>
    <property type="match status" value="1"/>
</dbReference>
<dbReference type="GO" id="GO:0005524">
    <property type="term" value="F:ATP binding"/>
    <property type="evidence" value="ECO:0007669"/>
    <property type="project" value="UniProtKB-KW"/>
</dbReference>
<keyword evidence="2" id="KW-0547">Nucleotide-binding</keyword>